<evidence type="ECO:0000256" key="2">
    <source>
        <dbReference type="ARBA" id="ARBA00010139"/>
    </source>
</evidence>
<accession>A0A4R5WYQ7</accession>
<keyword evidence="4" id="KW-0560">Oxidoreductase</keyword>
<name>A0A4R5WYQ7_9MYCO</name>
<evidence type="ECO:0000256" key="1">
    <source>
        <dbReference type="ARBA" id="ARBA00001974"/>
    </source>
</evidence>
<dbReference type="InterPro" id="IPR051820">
    <property type="entry name" value="FAD-binding_MO"/>
</dbReference>
<comment type="similarity">
    <text evidence="2">Belongs to the FAD-binding monooxygenase family.</text>
</comment>
<evidence type="ECO:0000313" key="5">
    <source>
        <dbReference type="Proteomes" id="UP001229081"/>
    </source>
</evidence>
<dbReference type="Pfam" id="PF13738">
    <property type="entry name" value="Pyr_redox_3"/>
    <property type="match status" value="1"/>
</dbReference>
<proteinExistence type="inferred from homology"/>
<dbReference type="GO" id="GO:0004497">
    <property type="term" value="F:monooxygenase activity"/>
    <property type="evidence" value="ECO:0007669"/>
    <property type="project" value="UniProtKB-KW"/>
</dbReference>
<keyword evidence="3" id="KW-0503">Monooxygenase</keyword>
<gene>
    <name evidence="4" type="ORF">QXL92_03140</name>
</gene>
<protein>
    <submittedName>
        <fullName evidence="4">NAD(P)/FAD-dependent oxidoreductase</fullName>
        <ecNumber evidence="4">1.14.13.-</ecNumber>
    </submittedName>
</protein>
<dbReference type="PANTHER" id="PTHR43872">
    <property type="entry name" value="MONOOXYGENASE, PUTATIVE (AFU_ORTHOLOGUE AFUA_8G02570)-RELATED"/>
    <property type="match status" value="1"/>
</dbReference>
<dbReference type="EC" id="1.14.13.-" evidence="4"/>
<comment type="caution">
    <text evidence="4">The sequence shown here is derived from an EMBL/GenBank/DDBJ whole genome shotgun (WGS) entry which is preliminary data.</text>
</comment>
<comment type="cofactor">
    <cofactor evidence="1">
        <name>FAD</name>
        <dbReference type="ChEBI" id="CHEBI:57692"/>
    </cofactor>
</comment>
<sequence>MRRPGPAADWVSWWGAVHIEAAAVHETMVVVIGAGITGIGAAYYLHANNFPYVVLEADDDVGGTWYTQRWHGARCDSDFVKYSYSFKPYSSPRCLVEREEIHRYLRSVVEEFCILEHIRFGTRVITASFDTAERCWTVQTTRGAFRSKFLINGNGYFSLPHKPTFPGAETFAGEIVHTFDLDAGRTFPSQHVVLVGSGSTAVCAAPALARISGSLTMLQRSPSYIYEIDNRATLFMRLCQYLYGRGVGFPMHALRRYLQARDDAIFVGFRTFPRAARWYFRRHWRGTVSRAELEEHFTPSYSPWEQRIPVAIGFKDAVRRGAVRMKTATIERFTADTIVLAGGEELRCDICILATGFQLDFVQFELRVDGVEVDTAGINFYKGIMMGGVPNYFQPVGVWHSAWTQRSETSTRFAMKIMRFMAVHGLDQVGIERREVQYTPAITPDYLMRDLPSLPRLYGSWELPSLDNLFRYRFAPRKLNFE</sequence>
<reference evidence="4" key="1">
    <citation type="submission" date="2023-06" db="EMBL/GenBank/DDBJ databases">
        <title>Identification of two novel mycobacterium reveal diversities and complexities of Mycobacterium gordonae clade.</title>
        <authorList>
            <person name="Matsumoto Y."/>
            <person name="Nakamura S."/>
            <person name="Motooka D."/>
            <person name="Fukushima K."/>
        </authorList>
    </citation>
    <scope>NUCLEOTIDE SEQUENCE</scope>
    <source>
        <strain evidence="4">TY812</strain>
    </source>
</reference>
<evidence type="ECO:0000256" key="3">
    <source>
        <dbReference type="ARBA" id="ARBA00023033"/>
    </source>
</evidence>
<dbReference type="Gene3D" id="3.50.50.60">
    <property type="entry name" value="FAD/NAD(P)-binding domain"/>
    <property type="match status" value="2"/>
</dbReference>
<dbReference type="InterPro" id="IPR036188">
    <property type="entry name" value="FAD/NAD-bd_sf"/>
</dbReference>
<dbReference type="Proteomes" id="UP001229081">
    <property type="component" value="Unassembled WGS sequence"/>
</dbReference>
<dbReference type="PRINTS" id="PR00469">
    <property type="entry name" value="PNDRDTASEII"/>
</dbReference>
<dbReference type="AlphaFoldDB" id="A0A4R5WYQ7"/>
<evidence type="ECO:0000313" key="4">
    <source>
        <dbReference type="EMBL" id="MDP7733749.1"/>
    </source>
</evidence>
<dbReference type="RefSeq" id="WP_133435475.1">
    <property type="nucleotide sequence ID" value="NZ_JAUFSA010000001.1"/>
</dbReference>
<dbReference type="PANTHER" id="PTHR43872:SF1">
    <property type="entry name" value="MONOOXYGENASE, PUTATIVE (AFU_ORTHOLOGUE AFUA_8G02570)-RELATED"/>
    <property type="match status" value="1"/>
</dbReference>
<organism evidence="4 5">
    <name type="scientific">Mycobacterium paragordonae</name>
    <dbReference type="NCBI Taxonomy" id="1389713"/>
    <lineage>
        <taxon>Bacteria</taxon>
        <taxon>Bacillati</taxon>
        <taxon>Actinomycetota</taxon>
        <taxon>Actinomycetes</taxon>
        <taxon>Mycobacteriales</taxon>
        <taxon>Mycobacteriaceae</taxon>
        <taxon>Mycobacterium</taxon>
    </lineage>
</organism>
<dbReference type="SUPFAM" id="SSF51905">
    <property type="entry name" value="FAD/NAD(P)-binding domain"/>
    <property type="match status" value="1"/>
</dbReference>
<dbReference type="EMBL" id="JAUFSA010000001">
    <property type="protein sequence ID" value="MDP7733749.1"/>
    <property type="molecule type" value="Genomic_DNA"/>
</dbReference>